<proteinExistence type="predicted"/>
<keyword evidence="4 6" id="KW-0472">Membrane</keyword>
<feature type="transmembrane region" description="Helical" evidence="6">
    <location>
        <begin position="54"/>
        <end position="73"/>
    </location>
</feature>
<feature type="transmembrane region" description="Helical" evidence="6">
    <location>
        <begin position="379"/>
        <end position="401"/>
    </location>
</feature>
<evidence type="ECO:0000313" key="9">
    <source>
        <dbReference type="Proteomes" id="UP000799536"/>
    </source>
</evidence>
<accession>A0A9P4JFG6</accession>
<dbReference type="InterPro" id="IPR036259">
    <property type="entry name" value="MFS_trans_sf"/>
</dbReference>
<protein>
    <submittedName>
        <fullName evidence="8">MFS general substrate transporter</fullName>
    </submittedName>
</protein>
<dbReference type="Gene3D" id="1.20.1250.20">
    <property type="entry name" value="MFS general substrate transporter like domains"/>
    <property type="match status" value="2"/>
</dbReference>
<gene>
    <name evidence="8" type="ORF">GQ43DRAFT_403300</name>
</gene>
<keyword evidence="3 6" id="KW-1133">Transmembrane helix</keyword>
<name>A0A9P4JFG6_9PLEO</name>
<feature type="compositionally biased region" description="Low complexity" evidence="5">
    <location>
        <begin position="18"/>
        <end position="35"/>
    </location>
</feature>
<organism evidence="8 9">
    <name type="scientific">Delitschia confertaspora ATCC 74209</name>
    <dbReference type="NCBI Taxonomy" id="1513339"/>
    <lineage>
        <taxon>Eukaryota</taxon>
        <taxon>Fungi</taxon>
        <taxon>Dikarya</taxon>
        <taxon>Ascomycota</taxon>
        <taxon>Pezizomycotina</taxon>
        <taxon>Dothideomycetes</taxon>
        <taxon>Pleosporomycetidae</taxon>
        <taxon>Pleosporales</taxon>
        <taxon>Delitschiaceae</taxon>
        <taxon>Delitschia</taxon>
    </lineage>
</organism>
<evidence type="ECO:0000256" key="1">
    <source>
        <dbReference type="ARBA" id="ARBA00004141"/>
    </source>
</evidence>
<evidence type="ECO:0000256" key="5">
    <source>
        <dbReference type="SAM" id="MobiDB-lite"/>
    </source>
</evidence>
<dbReference type="InterPro" id="IPR020846">
    <property type="entry name" value="MFS_dom"/>
</dbReference>
<dbReference type="PROSITE" id="PS50850">
    <property type="entry name" value="MFS"/>
    <property type="match status" value="1"/>
</dbReference>
<feature type="transmembrane region" description="Helical" evidence="6">
    <location>
        <begin position="252"/>
        <end position="270"/>
    </location>
</feature>
<dbReference type="InterPro" id="IPR005829">
    <property type="entry name" value="Sugar_transporter_CS"/>
</dbReference>
<feature type="transmembrane region" description="Helical" evidence="6">
    <location>
        <begin position="314"/>
        <end position="337"/>
    </location>
</feature>
<dbReference type="Pfam" id="PF07690">
    <property type="entry name" value="MFS_1"/>
    <property type="match status" value="1"/>
</dbReference>
<dbReference type="Proteomes" id="UP000799536">
    <property type="component" value="Unassembled WGS sequence"/>
</dbReference>
<reference evidence="8" key="1">
    <citation type="journal article" date="2020" name="Stud. Mycol.">
        <title>101 Dothideomycetes genomes: a test case for predicting lifestyles and emergence of pathogens.</title>
        <authorList>
            <person name="Haridas S."/>
            <person name="Albert R."/>
            <person name="Binder M."/>
            <person name="Bloem J."/>
            <person name="Labutti K."/>
            <person name="Salamov A."/>
            <person name="Andreopoulos B."/>
            <person name="Baker S."/>
            <person name="Barry K."/>
            <person name="Bills G."/>
            <person name="Bluhm B."/>
            <person name="Cannon C."/>
            <person name="Castanera R."/>
            <person name="Culley D."/>
            <person name="Daum C."/>
            <person name="Ezra D."/>
            <person name="Gonzalez J."/>
            <person name="Henrissat B."/>
            <person name="Kuo A."/>
            <person name="Liang C."/>
            <person name="Lipzen A."/>
            <person name="Lutzoni F."/>
            <person name="Magnuson J."/>
            <person name="Mondo S."/>
            <person name="Nolan M."/>
            <person name="Ohm R."/>
            <person name="Pangilinan J."/>
            <person name="Park H.-J."/>
            <person name="Ramirez L."/>
            <person name="Alfaro M."/>
            <person name="Sun H."/>
            <person name="Tritt A."/>
            <person name="Yoshinaga Y."/>
            <person name="Zwiers L.-H."/>
            <person name="Turgeon B."/>
            <person name="Goodwin S."/>
            <person name="Spatafora J."/>
            <person name="Crous P."/>
            <person name="Grigoriev I."/>
        </authorList>
    </citation>
    <scope>NUCLEOTIDE SEQUENCE</scope>
    <source>
        <strain evidence="8">ATCC 74209</strain>
    </source>
</reference>
<dbReference type="GO" id="GO:0015174">
    <property type="term" value="F:basic amino acid transmembrane transporter activity"/>
    <property type="evidence" value="ECO:0007669"/>
    <property type="project" value="TreeGrafter"/>
</dbReference>
<comment type="subcellular location">
    <subcellularLocation>
        <location evidence="1">Membrane</location>
        <topology evidence="1">Multi-pass membrane protein</topology>
    </subcellularLocation>
</comment>
<feature type="transmembrane region" description="Helical" evidence="6">
    <location>
        <begin position="120"/>
        <end position="140"/>
    </location>
</feature>
<feature type="transmembrane region" description="Helical" evidence="6">
    <location>
        <begin position="442"/>
        <end position="467"/>
    </location>
</feature>
<dbReference type="GO" id="GO:0000329">
    <property type="term" value="C:fungal-type vacuole membrane"/>
    <property type="evidence" value="ECO:0007669"/>
    <property type="project" value="TreeGrafter"/>
</dbReference>
<feature type="transmembrane region" description="Helical" evidence="6">
    <location>
        <begin position="180"/>
        <end position="201"/>
    </location>
</feature>
<comment type="caution">
    <text evidence="8">The sequence shown here is derived from an EMBL/GenBank/DDBJ whole genome shotgun (WGS) entry which is preliminary data.</text>
</comment>
<feature type="transmembrane region" description="Helical" evidence="6">
    <location>
        <begin position="349"/>
        <end position="372"/>
    </location>
</feature>
<evidence type="ECO:0000256" key="3">
    <source>
        <dbReference type="ARBA" id="ARBA00022989"/>
    </source>
</evidence>
<dbReference type="OrthoDB" id="4160219at2759"/>
<feature type="transmembrane region" description="Helical" evidence="6">
    <location>
        <begin position="407"/>
        <end position="430"/>
    </location>
</feature>
<feature type="transmembrane region" description="Helical" evidence="6">
    <location>
        <begin position="519"/>
        <end position="537"/>
    </location>
</feature>
<evidence type="ECO:0000259" key="7">
    <source>
        <dbReference type="PROSITE" id="PS50850"/>
    </source>
</evidence>
<keyword evidence="2 6" id="KW-0812">Transmembrane</keyword>
<dbReference type="PANTHER" id="PTHR23501:SF6">
    <property type="entry name" value="MULTIDRUG TRANSPORTER, PUTATIVE (AFU_ORTHOLOGUE AFUA_3G14560)-RELATED"/>
    <property type="match status" value="1"/>
</dbReference>
<keyword evidence="9" id="KW-1185">Reference proteome</keyword>
<sequence>MSADPSTAERTPLLQRRSLSPASSSISKSAGSFHSGESNLKDEEGSYISPSRGVVIAVSIGVLIFLQAINISIMTTTQSSIAADLDAFDKTTWLQSSYLIAMSSLAPLMGRLSQLFSPRLCMFCSTLAVVIGTIITSLSVSFEMFMVGRVITGAGAGGILIVATIIVIQIAGPKRRGLHIGLVNAGMTAGVSLGAVIGGAFEPKIGWKVLFGIQVPIALLAGFGLLLSIPAKYEAGASKNSNLSLRQKISTIDYSGALLLISTIVLFLLGLSGHRILATPIVLSALTLPIFVLNEIYVAMDPIIPITVLKSRGTLLTCLATVGFMMARYCILFYTPVYAMAVRDWKPAVAGSILIPTNAGFASGGLLAGIFHIRRDGSFYLPSVISMGLFPLTFLLLEFISTPDSSWTLYVLSVFINGLLTGASLNYTLVHLLHLTPSSVHPIALSLLATFRGFAGSFGAAIGGGFFERVLRKSLVEGFKNAGHEGSKDLIRRLMGSPQLVGQLEGKEKEIAVHAYQSGIKALFLGAMALGIIVVFIQAGTGWKEAVDHEATQEPEEADQD</sequence>
<dbReference type="AlphaFoldDB" id="A0A9P4JFG6"/>
<feature type="transmembrane region" description="Helical" evidence="6">
    <location>
        <begin position="93"/>
        <end position="113"/>
    </location>
</feature>
<feature type="transmembrane region" description="Helical" evidence="6">
    <location>
        <begin position="276"/>
        <end position="293"/>
    </location>
</feature>
<dbReference type="PROSITE" id="PS00217">
    <property type="entry name" value="SUGAR_TRANSPORT_2"/>
    <property type="match status" value="1"/>
</dbReference>
<evidence type="ECO:0000256" key="2">
    <source>
        <dbReference type="ARBA" id="ARBA00022692"/>
    </source>
</evidence>
<feature type="region of interest" description="Disordered" evidence="5">
    <location>
        <begin position="1"/>
        <end position="39"/>
    </location>
</feature>
<dbReference type="EMBL" id="ML994249">
    <property type="protein sequence ID" value="KAF2197324.1"/>
    <property type="molecule type" value="Genomic_DNA"/>
</dbReference>
<feature type="transmembrane region" description="Helical" evidence="6">
    <location>
        <begin position="207"/>
        <end position="231"/>
    </location>
</feature>
<feature type="domain" description="Major facilitator superfamily (MFS) profile" evidence="7">
    <location>
        <begin position="56"/>
        <end position="543"/>
    </location>
</feature>
<dbReference type="InterPro" id="IPR011701">
    <property type="entry name" value="MFS"/>
</dbReference>
<evidence type="ECO:0000256" key="4">
    <source>
        <dbReference type="ARBA" id="ARBA00023136"/>
    </source>
</evidence>
<dbReference type="SUPFAM" id="SSF103473">
    <property type="entry name" value="MFS general substrate transporter"/>
    <property type="match status" value="1"/>
</dbReference>
<feature type="transmembrane region" description="Helical" evidence="6">
    <location>
        <begin position="146"/>
        <end position="168"/>
    </location>
</feature>
<evidence type="ECO:0000313" key="8">
    <source>
        <dbReference type="EMBL" id="KAF2197324.1"/>
    </source>
</evidence>
<dbReference type="PANTHER" id="PTHR23501">
    <property type="entry name" value="MAJOR FACILITATOR SUPERFAMILY"/>
    <property type="match status" value="1"/>
</dbReference>
<evidence type="ECO:0000256" key="6">
    <source>
        <dbReference type="SAM" id="Phobius"/>
    </source>
</evidence>